<evidence type="ECO:0000313" key="1">
    <source>
        <dbReference type="EMBL" id="EEC98280.1"/>
    </source>
</evidence>
<dbReference type="EMBL" id="ABYH01000031">
    <property type="protein sequence ID" value="EEC98280.1"/>
    <property type="molecule type" value="Genomic_DNA"/>
</dbReference>
<evidence type="ECO:0000313" key="2">
    <source>
        <dbReference type="Proteomes" id="UP000005510"/>
    </source>
</evidence>
<protein>
    <submittedName>
        <fullName evidence="1">Uncharacterized protein</fullName>
    </submittedName>
</protein>
<proteinExistence type="predicted"/>
<dbReference type="STRING" id="537006.PRABACTJOHN_00344"/>
<sequence>MRRFIFSNKNLLLANTDHTFLFSGTSPGIFRSHRTTNPEHPLN</sequence>
<reference evidence="1 2" key="2">
    <citation type="submission" date="2008-10" db="EMBL/GenBank/DDBJ databases">
        <authorList>
            <person name="Fulton L."/>
            <person name="Clifton S."/>
            <person name="Fulton B."/>
            <person name="Xu J."/>
            <person name="Minx P."/>
            <person name="Pepin K.H."/>
            <person name="Johnson M."/>
            <person name="Bhonagiri V."/>
            <person name="Nash W.E."/>
            <person name="Mardis E.R."/>
            <person name="Wilson R.K."/>
        </authorList>
    </citation>
    <scope>NUCLEOTIDE SEQUENCE [LARGE SCALE GENOMIC DNA]</scope>
    <source>
        <strain evidence="1 2">DSM 18315</strain>
    </source>
</reference>
<dbReference type="HOGENOM" id="CLU_3237170_0_0_10"/>
<comment type="caution">
    <text evidence="1">The sequence shown here is derived from an EMBL/GenBank/DDBJ whole genome shotgun (WGS) entry which is preliminary data.</text>
</comment>
<name>B7B5Q0_9BACT</name>
<accession>B7B5Q0</accession>
<dbReference type="AlphaFoldDB" id="B7B5Q0"/>
<dbReference type="Proteomes" id="UP000005510">
    <property type="component" value="Unassembled WGS sequence"/>
</dbReference>
<reference evidence="1 2" key="1">
    <citation type="submission" date="2008-10" db="EMBL/GenBank/DDBJ databases">
        <title>Draft genome sequence of Parabacteroides johnsonii (DSM 18315).</title>
        <authorList>
            <person name="Sudarsanam P."/>
            <person name="Ley R."/>
            <person name="Guruge J."/>
            <person name="Turnbaugh P.J."/>
            <person name="Mahowald M."/>
            <person name="Liep D."/>
            <person name="Gordon J."/>
        </authorList>
    </citation>
    <scope>NUCLEOTIDE SEQUENCE [LARGE SCALE GENOMIC DNA]</scope>
    <source>
        <strain evidence="1 2">DSM 18315</strain>
    </source>
</reference>
<gene>
    <name evidence="1" type="ORF">PRABACTJOHN_00344</name>
</gene>
<organism evidence="1 2">
    <name type="scientific">Parabacteroides johnsonii DSM 18315</name>
    <dbReference type="NCBI Taxonomy" id="537006"/>
    <lineage>
        <taxon>Bacteria</taxon>
        <taxon>Pseudomonadati</taxon>
        <taxon>Bacteroidota</taxon>
        <taxon>Bacteroidia</taxon>
        <taxon>Bacteroidales</taxon>
        <taxon>Tannerellaceae</taxon>
        <taxon>Parabacteroides</taxon>
    </lineage>
</organism>